<evidence type="ECO:0000256" key="2">
    <source>
        <dbReference type="ARBA" id="ARBA00022741"/>
    </source>
</evidence>
<dbReference type="InterPro" id="IPR036371">
    <property type="entry name" value="TPK_B1-bd_sf"/>
</dbReference>
<keyword evidence="3" id="KW-0418">Kinase</keyword>
<dbReference type="CDD" id="cd07995">
    <property type="entry name" value="TPK"/>
    <property type="match status" value="1"/>
</dbReference>
<dbReference type="InterPro" id="IPR053149">
    <property type="entry name" value="TPK"/>
</dbReference>
<name>A0A930MZ56_9BACT</name>
<accession>A0A930MZ56</accession>
<dbReference type="Pfam" id="PF21275">
    <property type="entry name" value="Thi_PPkinase_C"/>
    <property type="match status" value="1"/>
</dbReference>
<dbReference type="GO" id="GO:0016301">
    <property type="term" value="F:kinase activity"/>
    <property type="evidence" value="ECO:0007669"/>
    <property type="project" value="UniProtKB-KW"/>
</dbReference>
<feature type="domain" description="Thiamin pyrophosphokinase catalytic" evidence="6">
    <location>
        <begin position="26"/>
        <end position="130"/>
    </location>
</feature>
<dbReference type="GO" id="GO:0009229">
    <property type="term" value="P:thiamine diphosphate biosynthetic process"/>
    <property type="evidence" value="ECO:0007669"/>
    <property type="project" value="InterPro"/>
</dbReference>
<evidence type="ECO:0000256" key="5">
    <source>
        <dbReference type="NCBIfam" id="TIGR01378"/>
    </source>
</evidence>
<proteinExistence type="predicted"/>
<dbReference type="SUPFAM" id="SSF63862">
    <property type="entry name" value="Thiamin pyrophosphokinase, substrate-binding domain"/>
    <property type="match status" value="1"/>
</dbReference>
<dbReference type="InterPro" id="IPR049442">
    <property type="entry name" value="Thi_PPkinase-like_C"/>
</dbReference>
<dbReference type="PANTHER" id="PTHR41299">
    <property type="entry name" value="THIAMINE PYROPHOSPHOKINASE"/>
    <property type="match status" value="1"/>
</dbReference>
<protein>
    <recommendedName>
        <fullName evidence="5">Thiamine diphosphokinase</fullName>
        <ecNumber evidence="5">2.7.6.2</ecNumber>
    </recommendedName>
</protein>
<organism evidence="8 9">
    <name type="scientific">Prevotella aurantiaca</name>
    <dbReference type="NCBI Taxonomy" id="596085"/>
    <lineage>
        <taxon>Bacteria</taxon>
        <taxon>Pseudomonadati</taxon>
        <taxon>Bacteroidota</taxon>
        <taxon>Bacteroidia</taxon>
        <taxon>Bacteroidales</taxon>
        <taxon>Prevotellaceae</taxon>
        <taxon>Prevotella</taxon>
    </lineage>
</organism>
<evidence type="ECO:0000256" key="1">
    <source>
        <dbReference type="ARBA" id="ARBA00022679"/>
    </source>
</evidence>
<evidence type="ECO:0000256" key="4">
    <source>
        <dbReference type="ARBA" id="ARBA00022840"/>
    </source>
</evidence>
<dbReference type="PANTHER" id="PTHR41299:SF1">
    <property type="entry name" value="THIAMINE PYROPHOSPHOKINASE"/>
    <property type="match status" value="1"/>
</dbReference>
<feature type="domain" description="Thiamin pyrophosphokinase-like substrate-binding" evidence="7">
    <location>
        <begin position="141"/>
        <end position="209"/>
    </location>
</feature>
<dbReference type="Pfam" id="PF04263">
    <property type="entry name" value="TPK_catalytic"/>
    <property type="match status" value="1"/>
</dbReference>
<evidence type="ECO:0000259" key="6">
    <source>
        <dbReference type="Pfam" id="PF04263"/>
    </source>
</evidence>
<dbReference type="GO" id="GO:0005524">
    <property type="term" value="F:ATP binding"/>
    <property type="evidence" value="ECO:0007669"/>
    <property type="project" value="UniProtKB-KW"/>
</dbReference>
<dbReference type="EMBL" id="JABZSJ010000018">
    <property type="protein sequence ID" value="MBF1384131.1"/>
    <property type="molecule type" value="Genomic_DNA"/>
</dbReference>
<dbReference type="AlphaFoldDB" id="A0A930MZ56"/>
<dbReference type="GO" id="GO:0006772">
    <property type="term" value="P:thiamine metabolic process"/>
    <property type="evidence" value="ECO:0007669"/>
    <property type="project" value="UniProtKB-UniRule"/>
</dbReference>
<evidence type="ECO:0000313" key="9">
    <source>
        <dbReference type="Proteomes" id="UP000771736"/>
    </source>
</evidence>
<dbReference type="SUPFAM" id="SSF63999">
    <property type="entry name" value="Thiamin pyrophosphokinase, catalytic domain"/>
    <property type="match status" value="1"/>
</dbReference>
<dbReference type="Gene3D" id="3.40.50.10240">
    <property type="entry name" value="Thiamin pyrophosphokinase, catalytic domain"/>
    <property type="match status" value="1"/>
</dbReference>
<keyword evidence="1 8" id="KW-0808">Transferase</keyword>
<keyword evidence="4" id="KW-0067">ATP-binding</keyword>
<dbReference type="RefSeq" id="WP_273159096.1">
    <property type="nucleotide sequence ID" value="NZ_CAUOTG010000015.1"/>
</dbReference>
<evidence type="ECO:0000259" key="7">
    <source>
        <dbReference type="Pfam" id="PF21275"/>
    </source>
</evidence>
<dbReference type="InterPro" id="IPR007371">
    <property type="entry name" value="TPK_catalytic"/>
</dbReference>
<dbReference type="EC" id="2.7.6.2" evidence="5"/>
<evidence type="ECO:0000256" key="3">
    <source>
        <dbReference type="ARBA" id="ARBA00022777"/>
    </source>
</evidence>
<sequence>MKELKNEYDVVILAAGDFPTDITAMHILRTAKHLIACDGAVEDLLKMDIEPEVIVGDGDSVSESTKKKYQHIFHTIEEQEDNDLTKATKYALQYFNLTDSTTFCYLGATGKREDHTLGNIALLIHYYKHLNIVPTMVTNYGWFTISQGETTFASFPRQQVSIFQIGGKHIESKGLKWNIYPFSELWQGTLNEAMGNSFTINSDSAYLVYQTHKPKE</sequence>
<dbReference type="InterPro" id="IPR006282">
    <property type="entry name" value="Thi_PPkinase"/>
</dbReference>
<reference evidence="8" key="1">
    <citation type="submission" date="2020-04" db="EMBL/GenBank/DDBJ databases">
        <title>Deep metagenomics examines the oral microbiome during advanced dental caries in children, revealing novel taxa and co-occurrences with host molecules.</title>
        <authorList>
            <person name="Baker J.L."/>
            <person name="Morton J.T."/>
            <person name="Dinis M."/>
            <person name="Alvarez R."/>
            <person name="Tran N.C."/>
            <person name="Knight R."/>
            <person name="Edlund A."/>
        </authorList>
    </citation>
    <scope>NUCLEOTIDE SEQUENCE</scope>
    <source>
        <strain evidence="8">JCVI_44_bin.5</strain>
    </source>
</reference>
<comment type="caution">
    <text evidence="8">The sequence shown here is derived from an EMBL/GenBank/DDBJ whole genome shotgun (WGS) entry which is preliminary data.</text>
</comment>
<dbReference type="GO" id="GO:0004788">
    <property type="term" value="F:thiamine diphosphokinase activity"/>
    <property type="evidence" value="ECO:0007669"/>
    <property type="project" value="UniProtKB-UniRule"/>
</dbReference>
<dbReference type="Proteomes" id="UP000771736">
    <property type="component" value="Unassembled WGS sequence"/>
</dbReference>
<gene>
    <name evidence="8" type="ORF">HXN26_04640</name>
</gene>
<keyword evidence="2" id="KW-0547">Nucleotide-binding</keyword>
<evidence type="ECO:0000313" key="8">
    <source>
        <dbReference type="EMBL" id="MBF1384131.1"/>
    </source>
</evidence>
<dbReference type="NCBIfam" id="TIGR01378">
    <property type="entry name" value="thi_PPkinase"/>
    <property type="match status" value="1"/>
</dbReference>
<dbReference type="InterPro" id="IPR036759">
    <property type="entry name" value="TPK_catalytic_sf"/>
</dbReference>